<accession>A0ABQ9K0H4</accession>
<protein>
    <submittedName>
        <fullName evidence="1">Uncharacterized protein</fullName>
    </submittedName>
</protein>
<organism evidence="1 2">
    <name type="scientific">Molorchus minor</name>
    <dbReference type="NCBI Taxonomy" id="1323400"/>
    <lineage>
        <taxon>Eukaryota</taxon>
        <taxon>Metazoa</taxon>
        <taxon>Ecdysozoa</taxon>
        <taxon>Arthropoda</taxon>
        <taxon>Hexapoda</taxon>
        <taxon>Insecta</taxon>
        <taxon>Pterygota</taxon>
        <taxon>Neoptera</taxon>
        <taxon>Endopterygota</taxon>
        <taxon>Coleoptera</taxon>
        <taxon>Polyphaga</taxon>
        <taxon>Cucujiformia</taxon>
        <taxon>Chrysomeloidea</taxon>
        <taxon>Cerambycidae</taxon>
        <taxon>Lamiinae</taxon>
        <taxon>Monochamini</taxon>
        <taxon>Molorchus</taxon>
    </lineage>
</organism>
<name>A0ABQ9K0H4_9CUCU</name>
<evidence type="ECO:0000313" key="1">
    <source>
        <dbReference type="EMBL" id="KAJ8983015.1"/>
    </source>
</evidence>
<evidence type="ECO:0000313" key="2">
    <source>
        <dbReference type="Proteomes" id="UP001162164"/>
    </source>
</evidence>
<comment type="caution">
    <text evidence="1">The sequence shown here is derived from an EMBL/GenBank/DDBJ whole genome shotgun (WGS) entry which is preliminary data.</text>
</comment>
<reference evidence="1" key="1">
    <citation type="journal article" date="2023" name="Insect Mol. Biol.">
        <title>Genome sequencing provides insights into the evolution of gene families encoding plant cell wall-degrading enzymes in longhorned beetles.</title>
        <authorList>
            <person name="Shin N.R."/>
            <person name="Okamura Y."/>
            <person name="Kirsch R."/>
            <person name="Pauchet Y."/>
        </authorList>
    </citation>
    <scope>NUCLEOTIDE SEQUENCE</scope>
    <source>
        <strain evidence="1">MMC_N1</strain>
    </source>
</reference>
<dbReference type="EMBL" id="JAPWTJ010000097">
    <property type="protein sequence ID" value="KAJ8983015.1"/>
    <property type="molecule type" value="Genomic_DNA"/>
</dbReference>
<keyword evidence="2" id="KW-1185">Reference proteome</keyword>
<sequence length="94" mass="10934">MLKMLSLESVRWKFVIAPAIVFAIERERFKYVRETSLQLLINPGPIFGNICINTWYVQFSTAYPPRTPCQPGHIFWDFVDQDIRGATTVTLKIK</sequence>
<gene>
    <name evidence="1" type="ORF">NQ317_014312</name>
</gene>
<proteinExistence type="predicted"/>
<dbReference type="Proteomes" id="UP001162164">
    <property type="component" value="Unassembled WGS sequence"/>
</dbReference>